<dbReference type="GO" id="GO:0000166">
    <property type="term" value="F:nucleotide binding"/>
    <property type="evidence" value="ECO:0007669"/>
    <property type="project" value="UniProtKB-KW"/>
</dbReference>
<evidence type="ECO:0000259" key="4">
    <source>
        <dbReference type="Pfam" id="PF03129"/>
    </source>
</evidence>
<keyword evidence="2" id="KW-0547">Nucleotide-binding</keyword>
<sequence>RLREFWQCDFDIVRTVMPTNAKDLLWDDMEVLALISQTLMDLNVQRFIIKLNHRKLLDVIFDICGVKREHVRSISSAIDKLDKRSWEEVRQEMIEKGVSLECANQLYSFVQIKGKAENCSHYPDQPHAVAQILDELERVVKLLHAYHGDIYVDRLHLDLSMVRGLDYYTGLIFEACVESDANANANANADDNTSEAIGSIAAGGRYDKLIQDFVPSQQFPCIGASIGFERIFHYLLEERKKKNGGVTMFSNAPLMQILVCEVSGKSSVDDVLYLERLKLLEELKLHHGMHCETMNKFKPSFRDQISYAEDRNIKWLVILGEEELSQNIVNLRRLTLVGDRVLISSKNSEINGHTAVITVIEPTEKAPFFYVTPDDPALLHKSKSPRSKHASPQAWKITKNEIAHVIEQNQEQTVSKLQTTGLPRGQLIDFLKHRLQL</sequence>
<dbReference type="GO" id="GO:0004821">
    <property type="term" value="F:histidine-tRNA ligase activity"/>
    <property type="evidence" value="ECO:0007669"/>
    <property type="project" value="UniProtKB-EC"/>
</dbReference>
<evidence type="ECO:0000259" key="5">
    <source>
        <dbReference type="Pfam" id="PF13393"/>
    </source>
</evidence>
<reference evidence="6 7" key="1">
    <citation type="journal article" date="2013" name="Curr. Biol.">
        <title>The Genome of the Foraminiferan Reticulomyxa filosa.</title>
        <authorList>
            <person name="Glockner G."/>
            <person name="Hulsmann N."/>
            <person name="Schleicher M."/>
            <person name="Noegel A.A."/>
            <person name="Eichinger L."/>
            <person name="Gallinger C."/>
            <person name="Pawlowski J."/>
            <person name="Sierra R."/>
            <person name="Euteneuer U."/>
            <person name="Pillet L."/>
            <person name="Moustafa A."/>
            <person name="Platzer M."/>
            <person name="Groth M."/>
            <person name="Szafranski K."/>
            <person name="Schliwa M."/>
        </authorList>
    </citation>
    <scope>NUCLEOTIDE SEQUENCE [LARGE SCALE GENOMIC DNA]</scope>
</reference>
<dbReference type="GO" id="GO:0003723">
    <property type="term" value="F:RNA binding"/>
    <property type="evidence" value="ECO:0007669"/>
    <property type="project" value="TreeGrafter"/>
</dbReference>
<evidence type="ECO:0000313" key="6">
    <source>
        <dbReference type="EMBL" id="ETO20651.1"/>
    </source>
</evidence>
<dbReference type="SUPFAM" id="SSF52954">
    <property type="entry name" value="Class II aaRS ABD-related"/>
    <property type="match status" value="1"/>
</dbReference>
<feature type="domain" description="Anticodon-binding" evidence="4">
    <location>
        <begin position="265"/>
        <end position="334"/>
    </location>
</feature>
<comment type="caution">
    <text evidence="6">The sequence shown here is derived from an EMBL/GenBank/DDBJ whole genome shotgun (WGS) entry which is preliminary data.</text>
</comment>
<evidence type="ECO:0000256" key="1">
    <source>
        <dbReference type="ARBA" id="ARBA00012815"/>
    </source>
</evidence>
<protein>
    <recommendedName>
        <fullName evidence="1">histidine--tRNA ligase</fullName>
        <ecNumber evidence="1">6.1.1.21</ecNumber>
    </recommendedName>
</protein>
<dbReference type="EC" id="6.1.1.21" evidence="1"/>
<name>X6N3J5_RETFI</name>
<organism evidence="6 7">
    <name type="scientific">Reticulomyxa filosa</name>
    <dbReference type="NCBI Taxonomy" id="46433"/>
    <lineage>
        <taxon>Eukaryota</taxon>
        <taxon>Sar</taxon>
        <taxon>Rhizaria</taxon>
        <taxon>Retaria</taxon>
        <taxon>Foraminifera</taxon>
        <taxon>Monothalamids</taxon>
        <taxon>Reticulomyxidae</taxon>
        <taxon>Reticulomyxa</taxon>
    </lineage>
</organism>
<proteinExistence type="predicted"/>
<dbReference type="SUPFAM" id="SSF55681">
    <property type="entry name" value="Class II aaRS and biotin synthetases"/>
    <property type="match status" value="1"/>
</dbReference>
<dbReference type="GO" id="GO:0005829">
    <property type="term" value="C:cytosol"/>
    <property type="evidence" value="ECO:0007669"/>
    <property type="project" value="TreeGrafter"/>
</dbReference>
<dbReference type="Pfam" id="PF03129">
    <property type="entry name" value="HGTP_anticodon"/>
    <property type="match status" value="1"/>
</dbReference>
<keyword evidence="7" id="KW-1185">Reference proteome</keyword>
<feature type="non-terminal residue" evidence="6">
    <location>
        <position position="1"/>
    </location>
</feature>
<dbReference type="GO" id="GO:0032543">
    <property type="term" value="P:mitochondrial translation"/>
    <property type="evidence" value="ECO:0007669"/>
    <property type="project" value="TreeGrafter"/>
</dbReference>
<dbReference type="AlphaFoldDB" id="X6N3J5"/>
<dbReference type="InterPro" id="IPR004154">
    <property type="entry name" value="Anticodon-bd"/>
</dbReference>
<dbReference type="Pfam" id="PF13393">
    <property type="entry name" value="tRNA-synt_His"/>
    <property type="match status" value="1"/>
</dbReference>
<dbReference type="PANTHER" id="PTHR11476:SF7">
    <property type="entry name" value="HISTIDINE--TRNA LIGASE"/>
    <property type="match status" value="1"/>
</dbReference>
<dbReference type="InterPro" id="IPR045864">
    <property type="entry name" value="aa-tRNA-synth_II/BPL/LPL"/>
</dbReference>
<dbReference type="EMBL" id="ASPP01012392">
    <property type="protein sequence ID" value="ETO20651.1"/>
    <property type="molecule type" value="Genomic_DNA"/>
</dbReference>
<dbReference type="InterPro" id="IPR041715">
    <property type="entry name" value="HisRS-like_core"/>
</dbReference>
<dbReference type="InterPro" id="IPR036621">
    <property type="entry name" value="Anticodon-bd_dom_sf"/>
</dbReference>
<dbReference type="Gene3D" id="3.30.930.10">
    <property type="entry name" value="Bira Bifunctional Protein, Domain 2"/>
    <property type="match status" value="1"/>
</dbReference>
<dbReference type="Gene3D" id="3.40.50.800">
    <property type="entry name" value="Anticodon-binding domain"/>
    <property type="match status" value="1"/>
</dbReference>
<dbReference type="GO" id="GO:0006427">
    <property type="term" value="P:histidyl-tRNA aminoacylation"/>
    <property type="evidence" value="ECO:0007669"/>
    <property type="project" value="TreeGrafter"/>
</dbReference>
<evidence type="ECO:0000256" key="2">
    <source>
        <dbReference type="ARBA" id="ARBA00022741"/>
    </source>
</evidence>
<feature type="domain" description="Class II Histidinyl-tRNA synthetase (HisRS)-like catalytic core" evidence="5">
    <location>
        <begin position="27"/>
        <end position="231"/>
    </location>
</feature>
<dbReference type="GO" id="GO:0005739">
    <property type="term" value="C:mitochondrion"/>
    <property type="evidence" value="ECO:0007669"/>
    <property type="project" value="TreeGrafter"/>
</dbReference>
<dbReference type="PANTHER" id="PTHR11476">
    <property type="entry name" value="HISTIDYL-TRNA SYNTHETASE"/>
    <property type="match status" value="1"/>
</dbReference>
<dbReference type="Proteomes" id="UP000023152">
    <property type="component" value="Unassembled WGS sequence"/>
</dbReference>
<evidence type="ECO:0000313" key="7">
    <source>
        <dbReference type="Proteomes" id="UP000023152"/>
    </source>
</evidence>
<dbReference type="OrthoDB" id="1906957at2759"/>
<gene>
    <name evidence="6" type="ORF">RFI_16569</name>
</gene>
<dbReference type="OMA" id="EESRIPW"/>
<comment type="catalytic activity">
    <reaction evidence="3">
        <text>tRNA(His) + L-histidine + ATP = L-histidyl-tRNA(His) + AMP + diphosphate + H(+)</text>
        <dbReference type="Rhea" id="RHEA:17313"/>
        <dbReference type="Rhea" id="RHEA-COMP:9665"/>
        <dbReference type="Rhea" id="RHEA-COMP:9689"/>
        <dbReference type="ChEBI" id="CHEBI:15378"/>
        <dbReference type="ChEBI" id="CHEBI:30616"/>
        <dbReference type="ChEBI" id="CHEBI:33019"/>
        <dbReference type="ChEBI" id="CHEBI:57595"/>
        <dbReference type="ChEBI" id="CHEBI:78442"/>
        <dbReference type="ChEBI" id="CHEBI:78527"/>
        <dbReference type="ChEBI" id="CHEBI:456215"/>
        <dbReference type="EC" id="6.1.1.21"/>
    </reaction>
</comment>
<accession>X6N3J5</accession>
<evidence type="ECO:0000256" key="3">
    <source>
        <dbReference type="ARBA" id="ARBA00047639"/>
    </source>
</evidence>